<comment type="caution">
    <text evidence="9">The sequence shown here is derived from an EMBL/GenBank/DDBJ whole genome shotgun (WGS) entry which is preliminary data.</text>
</comment>
<dbReference type="Pfam" id="PF00849">
    <property type="entry name" value="PseudoU_synth_2"/>
    <property type="match status" value="1"/>
</dbReference>
<dbReference type="EC" id="5.4.99.-" evidence="6"/>
<keyword evidence="4 6" id="KW-0413">Isomerase</keyword>
<dbReference type="InterPro" id="IPR006145">
    <property type="entry name" value="PsdUridine_synth_RsuA/RluA"/>
</dbReference>
<evidence type="ECO:0000256" key="5">
    <source>
        <dbReference type="PROSITE-ProRule" id="PRU00182"/>
    </source>
</evidence>
<dbReference type="InterPro" id="IPR036986">
    <property type="entry name" value="S4_RNA-bd_sf"/>
</dbReference>
<feature type="compositionally biased region" description="Basic and acidic residues" evidence="7">
    <location>
        <begin position="272"/>
        <end position="284"/>
    </location>
</feature>
<dbReference type="FunFam" id="3.10.290.10:FF:000003">
    <property type="entry name" value="Pseudouridine synthase"/>
    <property type="match status" value="1"/>
</dbReference>
<dbReference type="PROSITE" id="PS50889">
    <property type="entry name" value="S4"/>
    <property type="match status" value="1"/>
</dbReference>
<proteinExistence type="inferred from homology"/>
<dbReference type="AlphaFoldDB" id="A0A917F596"/>
<dbReference type="InterPro" id="IPR018496">
    <property type="entry name" value="PsdUridine_synth_RsuA/RluB_CS"/>
</dbReference>
<dbReference type="PANTHER" id="PTHR47683:SF3">
    <property type="entry name" value="RIBOSOMAL LARGE SUBUNIT PSEUDOURIDINE SYNTHASE B"/>
    <property type="match status" value="1"/>
</dbReference>
<protein>
    <recommendedName>
        <fullName evidence="6">Pseudouridine synthase</fullName>
        <ecNumber evidence="6">5.4.99.-</ecNumber>
    </recommendedName>
</protein>
<dbReference type="Gene3D" id="3.30.70.1560">
    <property type="entry name" value="Alpha-L RNA-binding motif"/>
    <property type="match status" value="1"/>
</dbReference>
<evidence type="ECO:0000256" key="1">
    <source>
        <dbReference type="ARBA" id="ARBA00000073"/>
    </source>
</evidence>
<dbReference type="InterPro" id="IPR050343">
    <property type="entry name" value="RsuA_PseudoU_synthase"/>
</dbReference>
<sequence length="304" mass="33759">MSDDKLTLKGERIAKVMARAGVCSRREAERMIADGRVSVDGQVIDSPALNVVATNIITVDGKALPDKQPPRLWRYHKARGIITSHNDPEGRPTVFEQLPKGTPRVISIGRLDFNTEGLLLLTNDGELARYLEKPDNAMIRRYRVRVHGRVDENELAALKEGPVIDGVQYGPVEAMLDIQKGANAWINISIREGKNREVRKIMESLGLDVSRLIRTDYGPVQLGKLPRGEMEEIPRKALSEWFAGKVPGIGKSGGDKKEGFAQAKPKPAFKGPRKDPQKDQNDKKTKGHSKGPNKGKKPNADRRR</sequence>
<evidence type="ECO:0000313" key="9">
    <source>
        <dbReference type="EMBL" id="GGF53586.1"/>
    </source>
</evidence>
<dbReference type="PROSITE" id="PS01149">
    <property type="entry name" value="PSI_RSU"/>
    <property type="match status" value="1"/>
</dbReference>
<dbReference type="EMBL" id="BMHV01000002">
    <property type="protein sequence ID" value="GGF53586.1"/>
    <property type="molecule type" value="Genomic_DNA"/>
</dbReference>
<dbReference type="CDD" id="cd00165">
    <property type="entry name" value="S4"/>
    <property type="match status" value="1"/>
</dbReference>
<dbReference type="InterPro" id="IPR002942">
    <property type="entry name" value="S4_RNA-bd"/>
</dbReference>
<dbReference type="Pfam" id="PF01479">
    <property type="entry name" value="S4"/>
    <property type="match status" value="1"/>
</dbReference>
<evidence type="ECO:0000313" key="10">
    <source>
        <dbReference type="Proteomes" id="UP000632498"/>
    </source>
</evidence>
<comment type="similarity">
    <text evidence="2 6">Belongs to the pseudouridine synthase RsuA family.</text>
</comment>
<dbReference type="GO" id="GO:0003723">
    <property type="term" value="F:RNA binding"/>
    <property type="evidence" value="ECO:0007669"/>
    <property type="project" value="UniProtKB-KW"/>
</dbReference>
<dbReference type="GO" id="GO:0120159">
    <property type="term" value="F:rRNA pseudouridine synthase activity"/>
    <property type="evidence" value="ECO:0007669"/>
    <property type="project" value="UniProtKB-ARBA"/>
</dbReference>
<dbReference type="Gene3D" id="3.30.70.580">
    <property type="entry name" value="Pseudouridine synthase I, catalytic domain, N-terminal subdomain"/>
    <property type="match status" value="1"/>
</dbReference>
<keyword evidence="10" id="KW-1185">Reference proteome</keyword>
<dbReference type="InterPro" id="IPR042092">
    <property type="entry name" value="PsdUridine_s_RsuA/RluB/E/F_cat"/>
</dbReference>
<reference evidence="9" key="2">
    <citation type="submission" date="2020-09" db="EMBL/GenBank/DDBJ databases">
        <authorList>
            <person name="Sun Q."/>
            <person name="Zhou Y."/>
        </authorList>
    </citation>
    <scope>NUCLEOTIDE SEQUENCE</scope>
    <source>
        <strain evidence="9">CGMCC 1.15254</strain>
    </source>
</reference>
<dbReference type="SUPFAM" id="SSF55120">
    <property type="entry name" value="Pseudouridine synthase"/>
    <property type="match status" value="1"/>
</dbReference>
<evidence type="ECO:0000259" key="8">
    <source>
        <dbReference type="SMART" id="SM00363"/>
    </source>
</evidence>
<dbReference type="PANTHER" id="PTHR47683">
    <property type="entry name" value="PSEUDOURIDINE SYNTHASE FAMILY PROTEIN-RELATED"/>
    <property type="match status" value="1"/>
</dbReference>
<feature type="domain" description="RNA-binding S4" evidence="8">
    <location>
        <begin position="11"/>
        <end position="69"/>
    </location>
</feature>
<accession>A0A917F596</accession>
<dbReference type="SUPFAM" id="SSF55174">
    <property type="entry name" value="Alpha-L RNA-binding motif"/>
    <property type="match status" value="1"/>
</dbReference>
<dbReference type="NCBIfam" id="TIGR00093">
    <property type="entry name" value="pseudouridine synthase"/>
    <property type="match status" value="1"/>
</dbReference>
<dbReference type="Proteomes" id="UP000632498">
    <property type="component" value="Unassembled WGS sequence"/>
</dbReference>
<dbReference type="InterPro" id="IPR020094">
    <property type="entry name" value="TruA/RsuA/RluB/E/F_N"/>
</dbReference>
<feature type="region of interest" description="Disordered" evidence="7">
    <location>
        <begin position="245"/>
        <end position="304"/>
    </location>
</feature>
<dbReference type="InterPro" id="IPR020103">
    <property type="entry name" value="PsdUridine_synth_cat_dom_sf"/>
</dbReference>
<name>A0A917F596_9PROT</name>
<evidence type="ECO:0000256" key="2">
    <source>
        <dbReference type="ARBA" id="ARBA00008348"/>
    </source>
</evidence>
<comment type="catalytic activity">
    <reaction evidence="1">
        <text>a uridine in RNA = a pseudouridine in RNA</text>
        <dbReference type="Rhea" id="RHEA:48348"/>
        <dbReference type="Rhea" id="RHEA-COMP:12068"/>
        <dbReference type="Rhea" id="RHEA-COMP:12069"/>
        <dbReference type="ChEBI" id="CHEBI:65314"/>
        <dbReference type="ChEBI" id="CHEBI:65315"/>
    </reaction>
</comment>
<gene>
    <name evidence="9" type="ORF">GCM10011332_03680</name>
</gene>
<dbReference type="Gene3D" id="3.10.290.10">
    <property type="entry name" value="RNA-binding S4 domain"/>
    <property type="match status" value="1"/>
</dbReference>
<organism evidence="9 10">
    <name type="scientific">Terasakiella brassicae</name>
    <dbReference type="NCBI Taxonomy" id="1634917"/>
    <lineage>
        <taxon>Bacteria</taxon>
        <taxon>Pseudomonadati</taxon>
        <taxon>Pseudomonadota</taxon>
        <taxon>Alphaproteobacteria</taxon>
        <taxon>Rhodospirillales</taxon>
        <taxon>Terasakiellaceae</taxon>
        <taxon>Terasakiella</taxon>
    </lineage>
</organism>
<dbReference type="SMART" id="SM00363">
    <property type="entry name" value="S4"/>
    <property type="match status" value="1"/>
</dbReference>
<evidence type="ECO:0000256" key="6">
    <source>
        <dbReference type="RuleBase" id="RU003887"/>
    </source>
</evidence>
<reference evidence="9" key="1">
    <citation type="journal article" date="2014" name="Int. J. Syst. Evol. Microbiol.">
        <title>Complete genome sequence of Corynebacterium casei LMG S-19264T (=DSM 44701T), isolated from a smear-ripened cheese.</title>
        <authorList>
            <consortium name="US DOE Joint Genome Institute (JGI-PGF)"/>
            <person name="Walter F."/>
            <person name="Albersmeier A."/>
            <person name="Kalinowski J."/>
            <person name="Ruckert C."/>
        </authorList>
    </citation>
    <scope>NUCLEOTIDE SEQUENCE</scope>
    <source>
        <strain evidence="9">CGMCC 1.15254</strain>
    </source>
</reference>
<evidence type="ECO:0000256" key="3">
    <source>
        <dbReference type="ARBA" id="ARBA00022884"/>
    </source>
</evidence>
<dbReference type="InterPro" id="IPR000748">
    <property type="entry name" value="PsdUridine_synth_RsuA/RluB/E/F"/>
</dbReference>
<dbReference type="GO" id="GO:0000455">
    <property type="term" value="P:enzyme-directed rRNA pseudouridine synthesis"/>
    <property type="evidence" value="ECO:0007669"/>
    <property type="project" value="UniProtKB-ARBA"/>
</dbReference>
<evidence type="ECO:0000256" key="7">
    <source>
        <dbReference type="SAM" id="MobiDB-lite"/>
    </source>
</evidence>
<evidence type="ECO:0000256" key="4">
    <source>
        <dbReference type="ARBA" id="ARBA00023235"/>
    </source>
</evidence>
<feature type="compositionally biased region" description="Basic residues" evidence="7">
    <location>
        <begin position="285"/>
        <end position="297"/>
    </location>
</feature>
<keyword evidence="3 5" id="KW-0694">RNA-binding</keyword>
<dbReference type="RefSeq" id="WP_188660655.1">
    <property type="nucleotide sequence ID" value="NZ_BMHV01000002.1"/>
</dbReference>